<dbReference type="Gene3D" id="1.10.10.10">
    <property type="entry name" value="Winged helix-like DNA-binding domain superfamily/Winged helix DNA-binding domain"/>
    <property type="match status" value="1"/>
</dbReference>
<dbReference type="InterPro" id="IPR046348">
    <property type="entry name" value="SIS_dom_sf"/>
</dbReference>
<dbReference type="PROSITE" id="PS51071">
    <property type="entry name" value="HTH_RPIR"/>
    <property type="match status" value="1"/>
</dbReference>
<evidence type="ECO:0008006" key="5">
    <source>
        <dbReference type="Google" id="ProtNLM"/>
    </source>
</evidence>
<feature type="domain" description="HTH rpiR-type" evidence="1">
    <location>
        <begin position="2"/>
        <end position="78"/>
    </location>
</feature>
<comment type="caution">
    <text evidence="3">The sequence shown here is derived from an EMBL/GenBank/DDBJ whole genome shotgun (WGS) entry which is preliminary data.</text>
</comment>
<dbReference type="Pfam" id="PF01418">
    <property type="entry name" value="HTH_6"/>
    <property type="match status" value="1"/>
</dbReference>
<keyword evidence="4" id="KW-1185">Reference proteome</keyword>
<dbReference type="PROSITE" id="PS51464">
    <property type="entry name" value="SIS"/>
    <property type="match status" value="1"/>
</dbReference>
<gene>
    <name evidence="3" type="ORF">GCM10019998_05960</name>
</gene>
<dbReference type="InterPro" id="IPR047640">
    <property type="entry name" value="RpiR-like"/>
</dbReference>
<proteinExistence type="predicted"/>
<dbReference type="EMBL" id="BAAAXQ010000015">
    <property type="protein sequence ID" value="GAA3012559.1"/>
    <property type="molecule type" value="Genomic_DNA"/>
</dbReference>
<dbReference type="SUPFAM" id="SSF46689">
    <property type="entry name" value="Homeodomain-like"/>
    <property type="match status" value="1"/>
</dbReference>
<dbReference type="Proteomes" id="UP001501577">
    <property type="component" value="Unassembled WGS sequence"/>
</dbReference>
<dbReference type="InterPro" id="IPR001347">
    <property type="entry name" value="SIS_dom"/>
</dbReference>
<dbReference type="Gene3D" id="3.40.50.10490">
    <property type="entry name" value="Glucose-6-phosphate isomerase like protein, domain 1"/>
    <property type="match status" value="1"/>
</dbReference>
<feature type="domain" description="SIS" evidence="2">
    <location>
        <begin position="117"/>
        <end position="254"/>
    </location>
</feature>
<evidence type="ECO:0000313" key="4">
    <source>
        <dbReference type="Proteomes" id="UP001501577"/>
    </source>
</evidence>
<evidence type="ECO:0000259" key="2">
    <source>
        <dbReference type="PROSITE" id="PS51464"/>
    </source>
</evidence>
<dbReference type="PANTHER" id="PTHR30514">
    <property type="entry name" value="GLUCOKINASE"/>
    <property type="match status" value="1"/>
</dbReference>
<sequence>MFDFRQLVRTHYDEFTPQEKTVADNFLEFPNHILEKNITNLAASFNVSRNSITRFCQRLGFDGYTELKYEFKKYLASTHTIDSQKTSLLSNMTSAYQEKLDEMVSLNTFSDADIYKFAQKIITNPSIKIVGTGKSLPVALQLKYHLQDLGIYGQFIDYIYLSKELDFAFNEQDLVIVYSVSGKSYATNAILQSAINKKSHVILITTARNLNLKVEQQFILPNVSHYNPYYLSNHMLLFVFNDLLYNAVSYQQNQ</sequence>
<dbReference type="InterPro" id="IPR036388">
    <property type="entry name" value="WH-like_DNA-bd_sf"/>
</dbReference>
<name>A0ABN3Y5R8_9ENTE</name>
<dbReference type="InterPro" id="IPR009057">
    <property type="entry name" value="Homeodomain-like_sf"/>
</dbReference>
<dbReference type="InterPro" id="IPR000281">
    <property type="entry name" value="HTH_RpiR"/>
</dbReference>
<evidence type="ECO:0000313" key="3">
    <source>
        <dbReference type="EMBL" id="GAA3012559.1"/>
    </source>
</evidence>
<accession>A0ABN3Y5R8</accession>
<protein>
    <recommendedName>
        <fullName evidence="5">MurR/RpiR family transcriptional regulator</fullName>
    </recommendedName>
</protein>
<dbReference type="Pfam" id="PF01380">
    <property type="entry name" value="SIS"/>
    <property type="match status" value="1"/>
</dbReference>
<dbReference type="SUPFAM" id="SSF53697">
    <property type="entry name" value="SIS domain"/>
    <property type="match status" value="1"/>
</dbReference>
<dbReference type="RefSeq" id="WP_068708784.1">
    <property type="nucleotide sequence ID" value="NZ_BAAAXQ010000015.1"/>
</dbReference>
<reference evidence="3 4" key="1">
    <citation type="journal article" date="2019" name="Int. J. Syst. Evol. Microbiol.">
        <title>The Global Catalogue of Microorganisms (GCM) 10K type strain sequencing project: providing services to taxonomists for standard genome sequencing and annotation.</title>
        <authorList>
            <consortium name="The Broad Institute Genomics Platform"/>
            <consortium name="The Broad Institute Genome Sequencing Center for Infectious Disease"/>
            <person name="Wu L."/>
            <person name="Ma J."/>
        </authorList>
    </citation>
    <scope>NUCLEOTIDE SEQUENCE [LARGE SCALE GENOMIC DNA]</scope>
    <source>
        <strain evidence="3 4">JCM 8736</strain>
    </source>
</reference>
<organism evidence="3 4">
    <name type="scientific">Tetragenococcus solitarius</name>
    <dbReference type="NCBI Taxonomy" id="71453"/>
    <lineage>
        <taxon>Bacteria</taxon>
        <taxon>Bacillati</taxon>
        <taxon>Bacillota</taxon>
        <taxon>Bacilli</taxon>
        <taxon>Lactobacillales</taxon>
        <taxon>Enterococcaceae</taxon>
        <taxon>Tetragenococcus</taxon>
    </lineage>
</organism>
<evidence type="ECO:0000259" key="1">
    <source>
        <dbReference type="PROSITE" id="PS51071"/>
    </source>
</evidence>
<dbReference type="PANTHER" id="PTHR30514:SF10">
    <property type="entry name" value="MURR_RPIR FAMILY TRANSCRIPTIONAL REGULATOR"/>
    <property type="match status" value="1"/>
</dbReference>